<comment type="caution">
    <text evidence="1">The sequence shown here is derived from an EMBL/GenBank/DDBJ whole genome shotgun (WGS) entry which is preliminary data.</text>
</comment>
<protein>
    <submittedName>
        <fullName evidence="1">Uncharacterized protein</fullName>
    </submittedName>
</protein>
<organism evidence="1 2">
    <name type="scientific">Roseivirga seohaensis</name>
    <dbReference type="NCBI Taxonomy" id="1914963"/>
    <lineage>
        <taxon>Bacteria</taxon>
        <taxon>Pseudomonadati</taxon>
        <taxon>Bacteroidota</taxon>
        <taxon>Cytophagia</taxon>
        <taxon>Cytophagales</taxon>
        <taxon>Roseivirgaceae</taxon>
        <taxon>Roseivirga</taxon>
    </lineage>
</organism>
<proteinExistence type="predicted"/>
<dbReference type="EMBL" id="LRPB01000002">
    <property type="protein sequence ID" value="KYG85542.1"/>
    <property type="molecule type" value="Genomic_DNA"/>
</dbReference>
<reference evidence="1 2" key="1">
    <citation type="submission" date="2016-01" db="EMBL/GenBank/DDBJ databases">
        <title>Genome sequencing of Roseivirga seohaensis SW-152.</title>
        <authorList>
            <person name="Selvaratnam C."/>
            <person name="Thevarajoo S."/>
            <person name="Goh K.M."/>
            <person name="Ee R."/>
            <person name="Chan K.-G."/>
            <person name="Chong C.S."/>
        </authorList>
    </citation>
    <scope>NUCLEOTIDE SEQUENCE [LARGE SCALE GENOMIC DNA]</scope>
    <source>
        <strain evidence="1 2">SW-152</strain>
    </source>
</reference>
<dbReference type="STRING" id="1914963.AWW67_14280"/>
<dbReference type="Proteomes" id="UP000075663">
    <property type="component" value="Unassembled WGS sequence"/>
</dbReference>
<name>A0A150Y3R1_9BACT</name>
<evidence type="ECO:0000313" key="2">
    <source>
        <dbReference type="Proteomes" id="UP000075663"/>
    </source>
</evidence>
<accession>A0A150Y3R1</accession>
<evidence type="ECO:0000313" key="1">
    <source>
        <dbReference type="EMBL" id="KYG85542.1"/>
    </source>
</evidence>
<sequence length="65" mass="7680">MKWVIEGQFYSLRDTVVGLNKVSFNETVDIQVNDSIVKLKEKMTVIVFKKKLGQYFLNQELEFSY</sequence>
<dbReference type="AlphaFoldDB" id="A0A150Y3R1"/>
<gene>
    <name evidence="1" type="ORF">AWW67_14280</name>
</gene>